<keyword evidence="2" id="KW-1185">Reference proteome</keyword>
<reference evidence="1" key="1">
    <citation type="submission" date="2022-02" db="EMBL/GenBank/DDBJ databases">
        <title>Plant Genome Project.</title>
        <authorList>
            <person name="Zhang R.-G."/>
        </authorList>
    </citation>
    <scope>NUCLEOTIDE SEQUENCE</scope>
    <source>
        <strain evidence="1">AT1</strain>
    </source>
</reference>
<comment type="caution">
    <text evidence="1">The sequence shown here is derived from an EMBL/GenBank/DDBJ whole genome shotgun (WGS) entry which is preliminary data.</text>
</comment>
<proteinExistence type="predicted"/>
<sequence>MVCGTPRLGYMRSGKRVTACDVIIFMLLCIEYYCSVGWTGSRLLRVGPLPVIVLRSVWSSLGCCGWSSLS</sequence>
<protein>
    <submittedName>
        <fullName evidence="1">Uncharacterized protein</fullName>
    </submittedName>
</protein>
<dbReference type="EMBL" id="CM046397">
    <property type="protein sequence ID" value="KAI8534907.1"/>
    <property type="molecule type" value="Genomic_DNA"/>
</dbReference>
<name>A0ACC0M222_RHOML</name>
<gene>
    <name evidence="1" type="ORF">RHMOL_Rhmol10G0133000</name>
</gene>
<dbReference type="Proteomes" id="UP001062846">
    <property type="component" value="Chromosome 10"/>
</dbReference>
<accession>A0ACC0M222</accession>
<evidence type="ECO:0000313" key="1">
    <source>
        <dbReference type="EMBL" id="KAI8534907.1"/>
    </source>
</evidence>
<organism evidence="1 2">
    <name type="scientific">Rhododendron molle</name>
    <name type="common">Chinese azalea</name>
    <name type="synonym">Azalea mollis</name>
    <dbReference type="NCBI Taxonomy" id="49168"/>
    <lineage>
        <taxon>Eukaryota</taxon>
        <taxon>Viridiplantae</taxon>
        <taxon>Streptophyta</taxon>
        <taxon>Embryophyta</taxon>
        <taxon>Tracheophyta</taxon>
        <taxon>Spermatophyta</taxon>
        <taxon>Magnoliopsida</taxon>
        <taxon>eudicotyledons</taxon>
        <taxon>Gunneridae</taxon>
        <taxon>Pentapetalae</taxon>
        <taxon>asterids</taxon>
        <taxon>Ericales</taxon>
        <taxon>Ericaceae</taxon>
        <taxon>Ericoideae</taxon>
        <taxon>Rhodoreae</taxon>
        <taxon>Rhododendron</taxon>
    </lineage>
</organism>
<evidence type="ECO:0000313" key="2">
    <source>
        <dbReference type="Proteomes" id="UP001062846"/>
    </source>
</evidence>